<keyword evidence="2" id="KW-1185">Reference proteome</keyword>
<reference evidence="1 2" key="1">
    <citation type="journal article" date="2023" name="Plants (Basel)">
        <title>Bridging the Gap: Combining Genomics and Transcriptomics Approaches to Understand Stylosanthes scabra, an Orphan Legume from the Brazilian Caatinga.</title>
        <authorList>
            <person name="Ferreira-Neto J.R.C."/>
            <person name="da Silva M.D."/>
            <person name="Binneck E."/>
            <person name="de Melo N.F."/>
            <person name="da Silva R.H."/>
            <person name="de Melo A.L.T.M."/>
            <person name="Pandolfi V."/>
            <person name="Bustamante F.O."/>
            <person name="Brasileiro-Vidal A.C."/>
            <person name="Benko-Iseppon A.M."/>
        </authorList>
    </citation>
    <scope>NUCLEOTIDE SEQUENCE [LARGE SCALE GENOMIC DNA]</scope>
    <source>
        <tissue evidence="1">Leaves</tissue>
    </source>
</reference>
<evidence type="ECO:0000313" key="2">
    <source>
        <dbReference type="Proteomes" id="UP001341840"/>
    </source>
</evidence>
<accession>A0ABU6UP05</accession>
<organism evidence="1 2">
    <name type="scientific">Stylosanthes scabra</name>
    <dbReference type="NCBI Taxonomy" id="79078"/>
    <lineage>
        <taxon>Eukaryota</taxon>
        <taxon>Viridiplantae</taxon>
        <taxon>Streptophyta</taxon>
        <taxon>Embryophyta</taxon>
        <taxon>Tracheophyta</taxon>
        <taxon>Spermatophyta</taxon>
        <taxon>Magnoliopsida</taxon>
        <taxon>eudicotyledons</taxon>
        <taxon>Gunneridae</taxon>
        <taxon>Pentapetalae</taxon>
        <taxon>rosids</taxon>
        <taxon>fabids</taxon>
        <taxon>Fabales</taxon>
        <taxon>Fabaceae</taxon>
        <taxon>Papilionoideae</taxon>
        <taxon>50 kb inversion clade</taxon>
        <taxon>dalbergioids sensu lato</taxon>
        <taxon>Dalbergieae</taxon>
        <taxon>Pterocarpus clade</taxon>
        <taxon>Stylosanthes</taxon>
    </lineage>
</organism>
<dbReference type="Proteomes" id="UP001341840">
    <property type="component" value="Unassembled WGS sequence"/>
</dbReference>
<evidence type="ECO:0000313" key="1">
    <source>
        <dbReference type="EMBL" id="MED6162265.1"/>
    </source>
</evidence>
<gene>
    <name evidence="1" type="ORF">PIB30_068789</name>
</gene>
<dbReference type="EMBL" id="JASCZI010121572">
    <property type="protein sequence ID" value="MED6162265.1"/>
    <property type="molecule type" value="Genomic_DNA"/>
</dbReference>
<proteinExistence type="predicted"/>
<protein>
    <submittedName>
        <fullName evidence="1">Uncharacterized protein</fullName>
    </submittedName>
</protein>
<name>A0ABU6UP05_9FABA</name>
<sequence length="169" mass="19473">MQIYESRINAWYYAGQPPNPNNFILQQSTAIGNRVYWINLRGEYPHNPLSVLSYCITDASWIVGTIPPESQISNCPHENKFQWGPVLAFPSYDMWITPRLLIEDQIFGFSRTTGDVIARVSSMPAIRIISHISLKMINKNIREAIESESLEFDKNVIISEMFHFHPSLE</sequence>
<comment type="caution">
    <text evidence="1">The sequence shown here is derived from an EMBL/GenBank/DDBJ whole genome shotgun (WGS) entry which is preliminary data.</text>
</comment>